<dbReference type="Proteomes" id="UP000819052">
    <property type="component" value="Unassembled WGS sequence"/>
</dbReference>
<accession>A0ABX0M268</accession>
<sequence length="386" mass="42210">MRLFAVARLAVALATSLAICGALAAPAAGAADFTTTAGYADACREVARGAVPRDDDARVAAVICRDTALVSQIVTWASEGMKRMDKQRKPEESIVVEVRKEIDYVIAELGATRKLLAQIKLGKRKSLRLAPAQWARDIDGDGTVKLWEKYLFALPKRGQQGFRVTAPSNEQAYYDSEYKLGAVIRVDQSDILWSLSYHHFIEGMLTNLRAFELDDKFDGLILARPALLKAAHKLIGDGFVLSGKMRQEVLAETDDDEEWIGNPKQAGSVFPLPLDAADFASWGRMLKEMSALWQGRTLLPATQGGRGMLAVMAPLCPEGSGLNLAKLYLHPPAAGSVYSFHNTRLPAGSCQRIDKAHPLSPLPQMAEQAASTDTGMGFLRYLYWTN</sequence>
<gene>
    <name evidence="2" type="ORF">F1609_11135</name>
</gene>
<dbReference type="RefSeq" id="WP_167076515.1">
    <property type="nucleotide sequence ID" value="NZ_VVIW01000005.1"/>
</dbReference>
<name>A0ABX0M268_9BURK</name>
<keyword evidence="1" id="KW-0732">Signal</keyword>
<feature type="chain" id="PRO_5047071888" evidence="1">
    <location>
        <begin position="25"/>
        <end position="386"/>
    </location>
</feature>
<evidence type="ECO:0000256" key="1">
    <source>
        <dbReference type="SAM" id="SignalP"/>
    </source>
</evidence>
<keyword evidence="3" id="KW-1185">Reference proteome</keyword>
<dbReference type="EMBL" id="VVIW01000005">
    <property type="protein sequence ID" value="NHZ40703.1"/>
    <property type="molecule type" value="Genomic_DNA"/>
</dbReference>
<evidence type="ECO:0000313" key="3">
    <source>
        <dbReference type="Proteomes" id="UP000819052"/>
    </source>
</evidence>
<feature type="signal peptide" evidence="1">
    <location>
        <begin position="1"/>
        <end position="24"/>
    </location>
</feature>
<organism evidence="2 3">
    <name type="scientific">Massilia aquatica</name>
    <dbReference type="NCBI Taxonomy" id="2609000"/>
    <lineage>
        <taxon>Bacteria</taxon>
        <taxon>Pseudomonadati</taxon>
        <taxon>Pseudomonadota</taxon>
        <taxon>Betaproteobacteria</taxon>
        <taxon>Burkholderiales</taxon>
        <taxon>Oxalobacteraceae</taxon>
        <taxon>Telluria group</taxon>
        <taxon>Massilia</taxon>
    </lineage>
</organism>
<proteinExistence type="predicted"/>
<reference evidence="2 3" key="1">
    <citation type="submission" date="2019-09" db="EMBL/GenBank/DDBJ databases">
        <title>Taxonomy of Antarctic Massilia spp.: description of Massilia rubra sp. nov., Massilia aquatica sp. nov., Massilia mucilaginosa sp. nov., Massilia frigida sp. nov. isolated from streams, lakes and regoliths.</title>
        <authorList>
            <person name="Holochova P."/>
            <person name="Sedlacek I."/>
            <person name="Kralova S."/>
            <person name="Maslanova I."/>
            <person name="Busse H.-J."/>
            <person name="Stankova E."/>
            <person name="Vrbovska V."/>
            <person name="Kovarovic V."/>
            <person name="Bartak M."/>
            <person name="Svec P."/>
            <person name="Pantucek R."/>
        </authorList>
    </citation>
    <scope>NUCLEOTIDE SEQUENCE [LARGE SCALE GENOMIC DNA]</scope>
    <source>
        <strain evidence="2 3">CCM 8693</strain>
    </source>
</reference>
<evidence type="ECO:0000313" key="2">
    <source>
        <dbReference type="EMBL" id="NHZ40703.1"/>
    </source>
</evidence>
<comment type="caution">
    <text evidence="2">The sequence shown here is derived from an EMBL/GenBank/DDBJ whole genome shotgun (WGS) entry which is preliminary data.</text>
</comment>
<protein>
    <submittedName>
        <fullName evidence="2">Uncharacterized protein</fullName>
    </submittedName>
</protein>